<evidence type="ECO:0000256" key="1">
    <source>
        <dbReference type="SAM" id="Coils"/>
    </source>
</evidence>
<comment type="caution">
    <text evidence="3">The sequence shown here is derived from an EMBL/GenBank/DDBJ whole genome shotgun (WGS) entry which is preliminary data.</text>
</comment>
<accession>A0AAD8JRM5</accession>
<gene>
    <name evidence="3" type="ORF">QVD17_36061</name>
</gene>
<dbReference type="Proteomes" id="UP001229421">
    <property type="component" value="Unassembled WGS sequence"/>
</dbReference>
<evidence type="ECO:0000313" key="4">
    <source>
        <dbReference type="Proteomes" id="UP001229421"/>
    </source>
</evidence>
<dbReference type="InterPro" id="IPR056070">
    <property type="entry name" value="DUF7653"/>
</dbReference>
<evidence type="ECO:0000313" key="3">
    <source>
        <dbReference type="EMBL" id="KAK1409535.1"/>
    </source>
</evidence>
<protein>
    <recommendedName>
        <fullName evidence="2">DUF7653 domain-containing protein</fullName>
    </recommendedName>
</protein>
<keyword evidence="1" id="KW-0175">Coiled coil</keyword>
<keyword evidence="4" id="KW-1185">Reference proteome</keyword>
<dbReference type="PANTHER" id="PTHR47491:SF5">
    <property type="entry name" value="CAP-GLY DOMAIN LINKER"/>
    <property type="match status" value="1"/>
</dbReference>
<evidence type="ECO:0000259" key="2">
    <source>
        <dbReference type="Pfam" id="PF24670"/>
    </source>
</evidence>
<dbReference type="AlphaFoldDB" id="A0AAD8JRM5"/>
<name>A0AAD8JRM5_TARER</name>
<reference evidence="3" key="1">
    <citation type="journal article" date="2023" name="bioRxiv">
        <title>Improved chromosome-level genome assembly for marigold (Tagetes erecta).</title>
        <authorList>
            <person name="Jiang F."/>
            <person name="Yuan L."/>
            <person name="Wang S."/>
            <person name="Wang H."/>
            <person name="Xu D."/>
            <person name="Wang A."/>
            <person name="Fan W."/>
        </authorList>
    </citation>
    <scope>NUCLEOTIDE SEQUENCE</scope>
    <source>
        <strain evidence="3">WSJ</strain>
        <tissue evidence="3">Leaf</tissue>
    </source>
</reference>
<dbReference type="EMBL" id="JAUHHV010000010">
    <property type="protein sequence ID" value="KAK1409535.1"/>
    <property type="molecule type" value="Genomic_DNA"/>
</dbReference>
<feature type="coiled-coil region" evidence="1">
    <location>
        <begin position="145"/>
        <end position="212"/>
    </location>
</feature>
<sequence length="640" mass="74247">MMKKLFFLIPSTSCNGSNKLAPSPSKENQFHSENKVMHSVQQSARKSMSKKICIRFSKVMHLGQQAKDVQNESDLKVQVFKTGAKTLRKSLHMLQEKVCIRAPDNECSEDVEKSDFKTEALMTSLLRENLYSKEVDVESEDAEEITLLTDEVDFCTQKLEKQKNELQLTLEKELDRRSMEWSMKRKKYITEEHRLRERIRELAEQNVSFQRKISMLGEKELDNQSKVMHLGQEVKYLTIKMGEVVKENQNLHQNLSKLKDNCRAAEEDRDLFKRNFDAKDKECKELHKAVTRLVRTSNEQEKTIEGLCEGLEKEVRNFDQNQQSKMQIEHLRLTRVEQSLRKEVESYRFEVDSLRHENINLLNRLKGISKDGCFATFKLDQELQSRVHCLQNQGICLINDSVHLCSKLIENLKAKGSQNGLDSQFIMESDMKVQGFKRRAESLTRSLLNVSDVLQAKSTPDNKCYEDVVISDLKAKSLMTSLLKEKLYSKEVDVERLEAELATSVRGNDILRCEVQNAMDNLSCITHKMKDLEIQVIKKDESIYHLQTNLQDCKKELSAVNGILPKVSEERDMLWENVKQYSENNMLLSSENVMLKKKVEALDEDVLMKEGQITILKDAIRKPFDLLASPITSERFLLRY</sequence>
<organism evidence="3 4">
    <name type="scientific">Tagetes erecta</name>
    <name type="common">African marigold</name>
    <dbReference type="NCBI Taxonomy" id="13708"/>
    <lineage>
        <taxon>Eukaryota</taxon>
        <taxon>Viridiplantae</taxon>
        <taxon>Streptophyta</taxon>
        <taxon>Embryophyta</taxon>
        <taxon>Tracheophyta</taxon>
        <taxon>Spermatophyta</taxon>
        <taxon>Magnoliopsida</taxon>
        <taxon>eudicotyledons</taxon>
        <taxon>Gunneridae</taxon>
        <taxon>Pentapetalae</taxon>
        <taxon>asterids</taxon>
        <taxon>campanulids</taxon>
        <taxon>Asterales</taxon>
        <taxon>Asteraceae</taxon>
        <taxon>Asteroideae</taxon>
        <taxon>Heliantheae alliance</taxon>
        <taxon>Tageteae</taxon>
        <taxon>Tagetes</taxon>
    </lineage>
</organism>
<feature type="domain" description="DUF7653" evidence="2">
    <location>
        <begin position="338"/>
        <end position="458"/>
    </location>
</feature>
<dbReference type="PANTHER" id="PTHR47491">
    <property type="entry name" value="CAP-GLY DOMAIN LINKER"/>
    <property type="match status" value="1"/>
</dbReference>
<feature type="coiled-coil region" evidence="1">
    <location>
        <begin position="241"/>
        <end position="275"/>
    </location>
</feature>
<dbReference type="Pfam" id="PF24670">
    <property type="entry name" value="DUF7653"/>
    <property type="match status" value="1"/>
</dbReference>
<proteinExistence type="predicted"/>